<evidence type="ECO:0000256" key="1">
    <source>
        <dbReference type="ARBA" id="ARBA00004141"/>
    </source>
</evidence>
<evidence type="ECO:0000256" key="5">
    <source>
        <dbReference type="ARBA" id="ARBA00023136"/>
    </source>
</evidence>
<dbReference type="GO" id="GO:0046513">
    <property type="term" value="P:ceramide biosynthetic process"/>
    <property type="evidence" value="ECO:0007669"/>
    <property type="project" value="InterPro"/>
</dbReference>
<feature type="transmembrane region" description="Helical" evidence="7">
    <location>
        <begin position="118"/>
        <end position="141"/>
    </location>
</feature>
<feature type="transmembrane region" description="Helical" evidence="7">
    <location>
        <begin position="203"/>
        <end position="221"/>
    </location>
</feature>
<feature type="transmembrane region" description="Helical" evidence="7">
    <location>
        <begin position="278"/>
        <end position="296"/>
    </location>
</feature>
<evidence type="ECO:0000256" key="7">
    <source>
        <dbReference type="SAM" id="Phobius"/>
    </source>
</evidence>
<comment type="similarity">
    <text evidence="2">Belongs to the sphingosine N-acyltransferase family.</text>
</comment>
<feature type="transmembrane region" description="Helical" evidence="7">
    <location>
        <begin position="162"/>
        <end position="183"/>
    </location>
</feature>
<comment type="caution">
    <text evidence="9">The sequence shown here is derived from an EMBL/GenBank/DDBJ whole genome shotgun (WGS) entry which is preliminary data.</text>
</comment>
<accession>A0A9W4SYF1</accession>
<dbReference type="OrthoDB" id="537032at2759"/>
<evidence type="ECO:0000313" key="9">
    <source>
        <dbReference type="EMBL" id="CAI2186024.1"/>
    </source>
</evidence>
<keyword evidence="10" id="KW-1185">Reference proteome</keyword>
<feature type="transmembrane region" description="Helical" evidence="7">
    <location>
        <begin position="64"/>
        <end position="87"/>
    </location>
</feature>
<protein>
    <submittedName>
        <fullName evidence="9">5189_t:CDS:1</fullName>
    </submittedName>
</protein>
<dbReference type="InterPro" id="IPR016439">
    <property type="entry name" value="Lag1/Lac1-like"/>
</dbReference>
<dbReference type="GO" id="GO:0050291">
    <property type="term" value="F:sphingosine N-acyltransferase activity"/>
    <property type="evidence" value="ECO:0007669"/>
    <property type="project" value="InterPro"/>
</dbReference>
<keyword evidence="5 6" id="KW-0472">Membrane</keyword>
<evidence type="ECO:0000256" key="4">
    <source>
        <dbReference type="ARBA" id="ARBA00022989"/>
    </source>
</evidence>
<proteinExistence type="inferred from homology"/>
<evidence type="ECO:0000259" key="8">
    <source>
        <dbReference type="PROSITE" id="PS50922"/>
    </source>
</evidence>
<dbReference type="SMART" id="SM00724">
    <property type="entry name" value="TLC"/>
    <property type="match status" value="1"/>
</dbReference>
<feature type="domain" description="TLC" evidence="8">
    <location>
        <begin position="150"/>
        <end position="364"/>
    </location>
</feature>
<dbReference type="PANTHER" id="PTHR12560">
    <property type="entry name" value="LONGEVITY ASSURANCE FACTOR 1 LAG1"/>
    <property type="match status" value="1"/>
</dbReference>
<evidence type="ECO:0000256" key="3">
    <source>
        <dbReference type="ARBA" id="ARBA00022692"/>
    </source>
</evidence>
<name>A0A9W4SYF1_9GLOM</name>
<keyword evidence="3 6" id="KW-0812">Transmembrane</keyword>
<sequence length="393" mass="46755">MSLKTMNSLQTDGANKKYAKAAKKKSFLADFAKYLVNNQIGDDFLLNCQTPSHYILHLGMNINIYWFTWLLDLPIRILAFLSLMYLIKFPGADKFFFLQHGDPKTGLYKKGRDDVCFVFTWVVLFTSLRAATMKYLLSPIAKLCGIKKNTQRIRFAEQGWSFLYYSIFWTLGMYVMSKSPYWFDTTYFWKGYPHIEMSGLFKWYYLVQLAFWIQQVFVINIEKRRKDFVEMVAHHAITISLIYFSYLMNFTRIGNAVLCTMDFVDIILPFAKMLKYSGFNVVCDYVFGFFMLSWMVTRHYFFGRIIYSTWTEPQQLIEFKWAPDEEYYVTENSLGFFLTLFLFLQAIIYFWFYLICRVAYRVIKGDNAHDNRSDSELEETEVNNNFANEMKKE</sequence>
<organism evidence="9 10">
    <name type="scientific">Funneliformis geosporum</name>
    <dbReference type="NCBI Taxonomy" id="1117311"/>
    <lineage>
        <taxon>Eukaryota</taxon>
        <taxon>Fungi</taxon>
        <taxon>Fungi incertae sedis</taxon>
        <taxon>Mucoromycota</taxon>
        <taxon>Glomeromycotina</taxon>
        <taxon>Glomeromycetes</taxon>
        <taxon>Glomerales</taxon>
        <taxon>Glomeraceae</taxon>
        <taxon>Funneliformis</taxon>
    </lineage>
</organism>
<dbReference type="Proteomes" id="UP001153678">
    <property type="component" value="Unassembled WGS sequence"/>
</dbReference>
<dbReference type="PANTHER" id="PTHR12560:SF0">
    <property type="entry name" value="LD18904P"/>
    <property type="match status" value="1"/>
</dbReference>
<evidence type="ECO:0000256" key="2">
    <source>
        <dbReference type="ARBA" id="ARBA00009808"/>
    </source>
</evidence>
<gene>
    <name evidence="9" type="ORF">FWILDA_LOCUS12369</name>
</gene>
<dbReference type="GO" id="GO:0016020">
    <property type="term" value="C:membrane"/>
    <property type="evidence" value="ECO:0007669"/>
    <property type="project" value="UniProtKB-SubCell"/>
</dbReference>
<feature type="transmembrane region" description="Helical" evidence="7">
    <location>
        <begin position="334"/>
        <end position="354"/>
    </location>
</feature>
<evidence type="ECO:0000256" key="6">
    <source>
        <dbReference type="PROSITE-ProRule" id="PRU00205"/>
    </source>
</evidence>
<dbReference type="InterPro" id="IPR006634">
    <property type="entry name" value="TLC-dom"/>
</dbReference>
<evidence type="ECO:0000313" key="10">
    <source>
        <dbReference type="Proteomes" id="UP001153678"/>
    </source>
</evidence>
<comment type="subcellular location">
    <subcellularLocation>
        <location evidence="1">Membrane</location>
        <topology evidence="1">Multi-pass membrane protein</topology>
    </subcellularLocation>
</comment>
<dbReference type="AlphaFoldDB" id="A0A9W4SYF1"/>
<dbReference type="EMBL" id="CAMKVN010003975">
    <property type="protein sequence ID" value="CAI2186024.1"/>
    <property type="molecule type" value="Genomic_DNA"/>
</dbReference>
<keyword evidence="4 7" id="KW-1133">Transmembrane helix</keyword>
<dbReference type="Pfam" id="PF03798">
    <property type="entry name" value="TRAM_LAG1_CLN8"/>
    <property type="match status" value="1"/>
</dbReference>
<dbReference type="PROSITE" id="PS50922">
    <property type="entry name" value="TLC"/>
    <property type="match status" value="1"/>
</dbReference>
<reference evidence="9" key="1">
    <citation type="submission" date="2022-08" db="EMBL/GenBank/DDBJ databases">
        <authorList>
            <person name="Kallberg Y."/>
            <person name="Tangrot J."/>
            <person name="Rosling A."/>
        </authorList>
    </citation>
    <scope>NUCLEOTIDE SEQUENCE</scope>
    <source>
        <strain evidence="9">Wild A</strain>
    </source>
</reference>